<keyword evidence="6 7" id="KW-0131">Cell cycle</keyword>
<comment type="subcellular location">
    <subcellularLocation>
        <location evidence="1 7">Nucleus</location>
    </subcellularLocation>
</comment>
<evidence type="ECO:0000256" key="7">
    <source>
        <dbReference type="RuleBase" id="RU366049"/>
    </source>
</evidence>
<evidence type="ECO:0000256" key="3">
    <source>
        <dbReference type="ARBA" id="ARBA00022763"/>
    </source>
</evidence>
<dbReference type="InterPro" id="IPR040038">
    <property type="entry name" value="TIPIN/Csm3/Swi3"/>
</dbReference>
<proteinExistence type="inferred from homology"/>
<evidence type="ECO:0000256" key="1">
    <source>
        <dbReference type="ARBA" id="ARBA00004123"/>
    </source>
</evidence>
<dbReference type="Proteomes" id="UP001244011">
    <property type="component" value="Unassembled WGS sequence"/>
</dbReference>
<feature type="domain" description="Chromosome segregation in meiosis protein 3" evidence="9">
    <location>
        <begin position="71"/>
        <end position="152"/>
    </location>
</feature>
<evidence type="ECO:0000256" key="8">
    <source>
        <dbReference type="SAM" id="MobiDB-lite"/>
    </source>
</evidence>
<dbReference type="AlphaFoldDB" id="A0AAJ0FJ58"/>
<gene>
    <name evidence="10" type="ORF">QBC33DRAFT_180763</name>
</gene>
<keyword evidence="5 7" id="KW-0539">Nucleus</keyword>
<dbReference type="GO" id="GO:0043111">
    <property type="term" value="P:replication fork arrest"/>
    <property type="evidence" value="ECO:0007669"/>
    <property type="project" value="TreeGrafter"/>
</dbReference>
<dbReference type="GO" id="GO:0031298">
    <property type="term" value="C:replication fork protection complex"/>
    <property type="evidence" value="ECO:0007669"/>
    <property type="project" value="TreeGrafter"/>
</dbReference>
<evidence type="ECO:0000313" key="10">
    <source>
        <dbReference type="EMBL" id="KAK1765073.1"/>
    </source>
</evidence>
<evidence type="ECO:0000256" key="5">
    <source>
        <dbReference type="ARBA" id="ARBA00023242"/>
    </source>
</evidence>
<comment type="function">
    <text evidence="7">Plays an important role in the control of DNA replication and the maintenance of replication fork stability.</text>
</comment>
<dbReference type="GeneID" id="85305628"/>
<accession>A0AAJ0FJ58</accession>
<evidence type="ECO:0000256" key="6">
    <source>
        <dbReference type="ARBA" id="ARBA00023306"/>
    </source>
</evidence>
<keyword evidence="4" id="KW-0236">DNA replication inhibitor</keyword>
<feature type="compositionally biased region" description="Acidic residues" evidence="8">
    <location>
        <begin position="277"/>
        <end position="292"/>
    </location>
</feature>
<reference evidence="10" key="1">
    <citation type="submission" date="2023-06" db="EMBL/GenBank/DDBJ databases">
        <title>Genome-scale phylogeny and comparative genomics of the fungal order Sordariales.</title>
        <authorList>
            <consortium name="Lawrence Berkeley National Laboratory"/>
            <person name="Hensen N."/>
            <person name="Bonometti L."/>
            <person name="Westerberg I."/>
            <person name="Brannstrom I.O."/>
            <person name="Guillou S."/>
            <person name="Cros-Aarteil S."/>
            <person name="Calhoun S."/>
            <person name="Haridas S."/>
            <person name="Kuo A."/>
            <person name="Mondo S."/>
            <person name="Pangilinan J."/>
            <person name="Riley R."/>
            <person name="Labutti K."/>
            <person name="Andreopoulos B."/>
            <person name="Lipzen A."/>
            <person name="Chen C."/>
            <person name="Yanf M."/>
            <person name="Daum C."/>
            <person name="Ng V."/>
            <person name="Clum A."/>
            <person name="Steindorff A."/>
            <person name="Ohm R."/>
            <person name="Martin F."/>
            <person name="Silar P."/>
            <person name="Natvig D."/>
            <person name="Lalanne C."/>
            <person name="Gautier V."/>
            <person name="Ament-Velasquez S.L."/>
            <person name="Kruys A."/>
            <person name="Hutchinson M.I."/>
            <person name="Powell A.J."/>
            <person name="Barry K."/>
            <person name="Miller A.N."/>
            <person name="Grigoriev I.V."/>
            <person name="Debuchy R."/>
            <person name="Gladieux P."/>
            <person name="Thoren M.H."/>
            <person name="Johannesson H."/>
        </authorList>
    </citation>
    <scope>NUCLEOTIDE SEQUENCE</scope>
    <source>
        <strain evidence="10">8032-3</strain>
    </source>
</reference>
<evidence type="ECO:0000256" key="2">
    <source>
        <dbReference type="ARBA" id="ARBA00006075"/>
    </source>
</evidence>
<dbReference type="GO" id="GO:0031297">
    <property type="term" value="P:replication fork processing"/>
    <property type="evidence" value="ECO:0007669"/>
    <property type="project" value="UniProtKB-UniRule"/>
</dbReference>
<comment type="similarity">
    <text evidence="2 7">Belongs to the CSM3 family.</text>
</comment>
<dbReference type="RefSeq" id="XP_060281286.1">
    <property type="nucleotide sequence ID" value="XM_060422441.1"/>
</dbReference>
<evidence type="ECO:0000256" key="4">
    <source>
        <dbReference type="ARBA" id="ARBA00022880"/>
    </source>
</evidence>
<dbReference type="GO" id="GO:0006974">
    <property type="term" value="P:DNA damage response"/>
    <property type="evidence" value="ECO:0007669"/>
    <property type="project" value="UniProtKB-KW"/>
</dbReference>
<feature type="region of interest" description="Disordered" evidence="8">
    <location>
        <begin position="238"/>
        <end position="381"/>
    </location>
</feature>
<keyword evidence="11" id="KW-1185">Reference proteome</keyword>
<keyword evidence="3 7" id="KW-0227">DNA damage</keyword>
<dbReference type="GO" id="GO:0000076">
    <property type="term" value="P:DNA replication checkpoint signaling"/>
    <property type="evidence" value="ECO:0007669"/>
    <property type="project" value="UniProtKB-UniRule"/>
</dbReference>
<dbReference type="GO" id="GO:0003677">
    <property type="term" value="F:DNA binding"/>
    <property type="evidence" value="ECO:0007669"/>
    <property type="project" value="TreeGrafter"/>
</dbReference>
<organism evidence="10 11">
    <name type="scientific">Phialemonium atrogriseum</name>
    <dbReference type="NCBI Taxonomy" id="1093897"/>
    <lineage>
        <taxon>Eukaryota</taxon>
        <taxon>Fungi</taxon>
        <taxon>Dikarya</taxon>
        <taxon>Ascomycota</taxon>
        <taxon>Pezizomycotina</taxon>
        <taxon>Sordariomycetes</taxon>
        <taxon>Sordariomycetidae</taxon>
        <taxon>Cephalothecales</taxon>
        <taxon>Cephalothecaceae</taxon>
        <taxon>Phialemonium</taxon>
    </lineage>
</organism>
<sequence>MPAKTSSKPSEPRRTAAEDIDSYLLDEDFDLGDPFRSPSPDAGKNKRKEPEGLGIDEEVEVKKRAIVPRVKLDEARLLSEKGIPELRRRAKHLKLKGKGHEFSDAARLLSFYQLWLDDLFPKAKFLDALAMVEKAGHKTSMHRQRMEWINEGKPKAMAWEDDDEFREGRPPSPAREPTRIAPIFEKRMGAAEGRSTPTVDDLFGDEDIYNATPRLRTAERNHGGEPDDELDALMAQAEAEGQATRQGNGTASGPKPFTSIFGGGGPAQPARTSGNPDQDELDALMAEAEAEAETSVLKNRKETQETVVRSIFGDGEPKASSRQVDEDDTDDLDALMAEAEASGPPSRPSVPAASAGKELGTDTTDFAAEEEAMAEMDGLWD</sequence>
<dbReference type="PANTHER" id="PTHR13220:SF11">
    <property type="entry name" value="TIMELESS-INTERACTING PROTEIN"/>
    <property type="match status" value="1"/>
</dbReference>
<comment type="caution">
    <text evidence="10">The sequence shown here is derived from an EMBL/GenBank/DDBJ whole genome shotgun (WGS) entry which is preliminary data.</text>
</comment>
<feature type="compositionally biased region" description="Acidic residues" evidence="8">
    <location>
        <begin position="367"/>
        <end position="381"/>
    </location>
</feature>
<dbReference type="InterPro" id="IPR012923">
    <property type="entry name" value="Csm3"/>
</dbReference>
<protein>
    <recommendedName>
        <fullName evidence="7">Chromosome segregation in meiosis protein</fullName>
    </recommendedName>
</protein>
<dbReference type="Pfam" id="PF07962">
    <property type="entry name" value="Swi3"/>
    <property type="match status" value="1"/>
</dbReference>
<feature type="region of interest" description="Disordered" evidence="8">
    <location>
        <begin position="1"/>
        <end position="55"/>
    </location>
</feature>
<evidence type="ECO:0000259" key="9">
    <source>
        <dbReference type="Pfam" id="PF07962"/>
    </source>
</evidence>
<dbReference type="PANTHER" id="PTHR13220">
    <property type="entry name" value="TIMELESS INTERACTING-RELATED"/>
    <property type="match status" value="1"/>
</dbReference>
<feature type="compositionally biased region" description="Low complexity" evidence="8">
    <location>
        <begin position="334"/>
        <end position="355"/>
    </location>
</feature>
<name>A0AAJ0FJ58_9PEZI</name>
<dbReference type="EMBL" id="MU839017">
    <property type="protein sequence ID" value="KAK1765073.1"/>
    <property type="molecule type" value="Genomic_DNA"/>
</dbReference>
<feature type="compositionally biased region" description="Acidic residues" evidence="8">
    <location>
        <begin position="18"/>
        <end position="31"/>
    </location>
</feature>
<evidence type="ECO:0000313" key="11">
    <source>
        <dbReference type="Proteomes" id="UP001244011"/>
    </source>
</evidence>